<evidence type="ECO:0000256" key="1">
    <source>
        <dbReference type="SAM" id="MobiDB-lite"/>
    </source>
</evidence>
<feature type="compositionally biased region" description="Basic and acidic residues" evidence="1">
    <location>
        <begin position="204"/>
        <end position="216"/>
    </location>
</feature>
<feature type="compositionally biased region" description="Basic and acidic residues" evidence="1">
    <location>
        <begin position="66"/>
        <end position="82"/>
    </location>
</feature>
<dbReference type="EMBL" id="JALLPJ020000088">
    <property type="protein sequence ID" value="KAL3802713.1"/>
    <property type="molecule type" value="Genomic_DNA"/>
</dbReference>
<evidence type="ECO:0000256" key="2">
    <source>
        <dbReference type="SAM" id="Phobius"/>
    </source>
</evidence>
<feature type="compositionally biased region" description="Polar residues" evidence="1">
    <location>
        <begin position="109"/>
        <end position="131"/>
    </location>
</feature>
<evidence type="ECO:0000313" key="4">
    <source>
        <dbReference type="Proteomes" id="UP001530400"/>
    </source>
</evidence>
<feature type="region of interest" description="Disordered" evidence="1">
    <location>
        <begin position="197"/>
        <end position="233"/>
    </location>
</feature>
<protein>
    <recommendedName>
        <fullName evidence="5">Calcineurin-like phosphoesterase domain-containing protein</fullName>
    </recommendedName>
</protein>
<feature type="region of interest" description="Disordered" evidence="1">
    <location>
        <begin position="310"/>
        <end position="351"/>
    </location>
</feature>
<comment type="caution">
    <text evidence="3">The sequence shown here is derived from an EMBL/GenBank/DDBJ whole genome shotgun (WGS) entry which is preliminary data.</text>
</comment>
<keyword evidence="2" id="KW-1133">Transmembrane helix</keyword>
<accession>A0ABD3QQM1</accession>
<dbReference type="SUPFAM" id="SSF56300">
    <property type="entry name" value="Metallo-dependent phosphatases"/>
    <property type="match status" value="1"/>
</dbReference>
<keyword evidence="2" id="KW-0472">Membrane</keyword>
<name>A0ABD3QQM1_9STRA</name>
<evidence type="ECO:0008006" key="5">
    <source>
        <dbReference type="Google" id="ProtNLM"/>
    </source>
</evidence>
<feature type="compositionally biased region" description="Polar residues" evidence="1">
    <location>
        <begin position="1"/>
        <end position="32"/>
    </location>
</feature>
<keyword evidence="2" id="KW-0812">Transmembrane</keyword>
<proteinExistence type="predicted"/>
<dbReference type="AlphaFoldDB" id="A0ABD3QQM1"/>
<feature type="transmembrane region" description="Helical" evidence="2">
    <location>
        <begin position="461"/>
        <end position="480"/>
    </location>
</feature>
<evidence type="ECO:0000313" key="3">
    <source>
        <dbReference type="EMBL" id="KAL3802713.1"/>
    </source>
</evidence>
<feature type="compositionally biased region" description="Low complexity" evidence="1">
    <location>
        <begin position="33"/>
        <end position="47"/>
    </location>
</feature>
<keyword evidence="4" id="KW-1185">Reference proteome</keyword>
<dbReference type="Proteomes" id="UP001530400">
    <property type="component" value="Unassembled WGS sequence"/>
</dbReference>
<gene>
    <name evidence="3" type="ORF">ACHAWO_007327</name>
</gene>
<reference evidence="3 4" key="1">
    <citation type="submission" date="2024-10" db="EMBL/GenBank/DDBJ databases">
        <title>Updated reference genomes for cyclostephanoid diatoms.</title>
        <authorList>
            <person name="Roberts W.R."/>
            <person name="Alverson A.J."/>
        </authorList>
    </citation>
    <scope>NUCLEOTIDE SEQUENCE [LARGE SCALE GENOMIC DNA]</scope>
    <source>
        <strain evidence="3 4">AJA010-31</strain>
    </source>
</reference>
<sequence length="763" mass="85094">MNSRPTSEEAPSTRHSTRSRYSIPTYDASLTDTSRVSTSKSTLKSKSGINGRDYEDEDLLTTSVDRSVRRNRSGDRSTKNSLDELEQDIALARSSSNVSNKGRDHPWKSPSSSGDAIDINSSSPGNNTFATNDRWVPDSDYAIQSREATSNAVVEMATKFADIQADRFDDASFAPMGGVRGSGELQDDKEYVKGRLSSLLLSPEGRDSTNQRREAGSRLVHSAPAKSEESDYDRVRNQAMKMLRIADSLDSNSGSSASPTRSADNKVTGLFRTATGGLSMRQLEDDEVSFLKKKRTNASLAGIERYGKESVPRVNSIKSGDEDDLPYSQHSANDEYADEETPNTSRSSSWSSRYSVERQLMAITGGLDSTRILNKMDNLNMSRQKTKSARGMYRSSAAAMDGSGEEYGDYTKTYSTTGGGIGGVWNYIRGTLWSDLTEMNYDGTTQSLVRREKRKVKRRRIMMGLVGLVALCITIGVLVVKGNPKPSFARSTAQGAETVNFYVLSDEPYDLSNIRQLTRELENLPSDAEFLIHLGNANGDSQSRCQEYGYERAASILKESPVPTFVIPGDRDWVRCSKPTRALEWWSQNLGMFDTKFEESKKFNVAHQQGGEENFAFLHKGVLFLSVHIVDTETNASEWTSRHERNVMWTKEQLNKDGYRSVVIFGHAPPSSKQGEYFWPIIDQLKDTNIPVLYLHANTEGGEFEEYHPYGEAENFEAVQLEKKGVEAPMRVTVWGGKRKQNNMFEFTRRNHDGSPAGYEADS</sequence>
<feature type="region of interest" description="Disordered" evidence="1">
    <location>
        <begin position="1"/>
        <end position="134"/>
    </location>
</feature>
<dbReference type="InterPro" id="IPR029052">
    <property type="entry name" value="Metallo-depent_PP-like"/>
</dbReference>
<organism evidence="3 4">
    <name type="scientific">Cyclotella atomus</name>
    <dbReference type="NCBI Taxonomy" id="382360"/>
    <lineage>
        <taxon>Eukaryota</taxon>
        <taxon>Sar</taxon>
        <taxon>Stramenopiles</taxon>
        <taxon>Ochrophyta</taxon>
        <taxon>Bacillariophyta</taxon>
        <taxon>Coscinodiscophyceae</taxon>
        <taxon>Thalassiosirophycidae</taxon>
        <taxon>Stephanodiscales</taxon>
        <taxon>Stephanodiscaceae</taxon>
        <taxon>Cyclotella</taxon>
    </lineage>
</organism>